<dbReference type="Pfam" id="PF13581">
    <property type="entry name" value="HATPase_c_2"/>
    <property type="match status" value="1"/>
</dbReference>
<dbReference type="InterPro" id="IPR011006">
    <property type="entry name" value="CheY-like_superfamily"/>
</dbReference>
<evidence type="ECO:0000313" key="4">
    <source>
        <dbReference type="EMBL" id="AFL73236.1"/>
    </source>
</evidence>
<dbReference type="GO" id="GO:0016791">
    <property type="term" value="F:phosphatase activity"/>
    <property type="evidence" value="ECO:0007669"/>
    <property type="project" value="TreeGrafter"/>
</dbReference>
<dbReference type="SMART" id="SM00331">
    <property type="entry name" value="PP2C_SIG"/>
    <property type="match status" value="1"/>
</dbReference>
<dbReference type="InterPro" id="IPR003594">
    <property type="entry name" value="HATPase_dom"/>
</dbReference>
<evidence type="ECO:0000313" key="5">
    <source>
        <dbReference type="Proteomes" id="UP000006062"/>
    </source>
</evidence>
<dbReference type="eggNOG" id="COG3437">
    <property type="taxonomic scope" value="Bacteria"/>
</dbReference>
<dbReference type="SMART" id="SM00448">
    <property type="entry name" value="REC"/>
    <property type="match status" value="1"/>
</dbReference>
<dbReference type="InterPro" id="IPR001932">
    <property type="entry name" value="PPM-type_phosphatase-like_dom"/>
</dbReference>
<dbReference type="AlphaFoldDB" id="I3Y8B8"/>
<accession>I3Y8B8</accession>
<keyword evidence="4" id="KW-0238">DNA-binding</keyword>
<dbReference type="PROSITE" id="PS50110">
    <property type="entry name" value="RESPONSE_REGULATORY"/>
    <property type="match status" value="1"/>
</dbReference>
<feature type="domain" description="Response regulatory" evidence="3">
    <location>
        <begin position="27"/>
        <end position="143"/>
    </location>
</feature>
<dbReference type="Pfam" id="PF00072">
    <property type="entry name" value="Response_reg"/>
    <property type="match status" value="1"/>
</dbReference>
<dbReference type="eggNOG" id="COG2172">
    <property type="taxonomic scope" value="Bacteria"/>
</dbReference>
<organism evidence="4 5">
    <name type="scientific">Thiocystis violascens (strain ATCC 17096 / DSM 198 / 6111)</name>
    <name type="common">Chromatium violascens</name>
    <dbReference type="NCBI Taxonomy" id="765911"/>
    <lineage>
        <taxon>Bacteria</taxon>
        <taxon>Pseudomonadati</taxon>
        <taxon>Pseudomonadota</taxon>
        <taxon>Gammaproteobacteria</taxon>
        <taxon>Chromatiales</taxon>
        <taxon>Chromatiaceae</taxon>
        <taxon>Thiocystis</taxon>
    </lineage>
</organism>
<name>I3Y8B8_THIV6</name>
<dbReference type="InterPro" id="IPR036457">
    <property type="entry name" value="PPM-type-like_dom_sf"/>
</dbReference>
<dbReference type="KEGG" id="tvi:Thivi_1213"/>
<evidence type="ECO:0000259" key="3">
    <source>
        <dbReference type="PROSITE" id="PS50110"/>
    </source>
</evidence>
<dbReference type="CDD" id="cd16936">
    <property type="entry name" value="HATPase_RsbW-like"/>
    <property type="match status" value="1"/>
</dbReference>
<reference evidence="4 5" key="1">
    <citation type="submission" date="2012-06" db="EMBL/GenBank/DDBJ databases">
        <title>Complete sequence of Thiocystis violascens DSM 198.</title>
        <authorList>
            <consortium name="US DOE Joint Genome Institute"/>
            <person name="Lucas S."/>
            <person name="Han J."/>
            <person name="Lapidus A."/>
            <person name="Cheng J.-F."/>
            <person name="Goodwin L."/>
            <person name="Pitluck S."/>
            <person name="Peters L."/>
            <person name="Ovchinnikova G."/>
            <person name="Teshima H."/>
            <person name="Detter J.C."/>
            <person name="Han C."/>
            <person name="Tapia R."/>
            <person name="Land M."/>
            <person name="Hauser L."/>
            <person name="Kyrpides N."/>
            <person name="Ivanova N."/>
            <person name="Pagani I."/>
            <person name="Vogl K."/>
            <person name="Liu Z."/>
            <person name="Frigaard N.-U."/>
            <person name="Bryant D."/>
            <person name="Woyke T."/>
        </authorList>
    </citation>
    <scope>NUCLEOTIDE SEQUENCE [LARGE SCALE GENOMIC DNA]</scope>
    <source>
        <strain evidence="5">ATCC 17096 / DSM 198 / 6111</strain>
    </source>
</reference>
<sequence>MTLSELAAAPGMTLNAVAKLAPGARGCALIVDDEPSNRRLLSLMLAQEGFRTVEASDGADALRCFADERPDIVFMDIMMPEMDGFEATRAIKAMSEMDFVPVIFLTALTEEHSLMRCIQAGGDDFLSKPFSFIVLKARILAMERVRDLQRTLAAKQRALSALLEQELEEQALAERVLSRAVMNRNVAMDRLGLVQRPASIFNGDLVLTQHLPDGGLRLLVGDFTGHGLAAAIGALPVADAFHATARKGVDDAHVLAEINHKLYRILPADRFLAACLISISGNGDELRWWNGGMPSAWLRTADGLHELSSHALPLGILPELPARGSPRRIPLSRGDRLLLMSDGLLEASDDQGQMFVNAGFDEVLSNWAFDQPLLPALLAALDAHSLATEQSDDIAVVEIPLDSDLLATPNLDRDAAPGSGWRWSMELSDERLGSQPAIVAALRSLGLLDRLEAHAGALETILTELYSNALEHGVLQLDSSMKATPDGFDAYYREREQRLAAGCVGRVTLSLSYEPHAEADCVRIQVTDTGDGFSEKAVSELAPDSMRPWGRGIAMVRNLCESVVFRENGSQVEAVYRWSSEPPLSAIPIE</sequence>
<dbReference type="RefSeq" id="WP_014777720.1">
    <property type="nucleotide sequence ID" value="NC_018012.1"/>
</dbReference>
<keyword evidence="1" id="KW-0378">Hydrolase</keyword>
<dbReference type="HOGENOM" id="CLU_000445_43_7_6"/>
<dbReference type="eggNOG" id="COG2208">
    <property type="taxonomic scope" value="Bacteria"/>
</dbReference>
<keyword evidence="5" id="KW-1185">Reference proteome</keyword>
<dbReference type="GO" id="GO:0000160">
    <property type="term" value="P:phosphorelay signal transduction system"/>
    <property type="evidence" value="ECO:0007669"/>
    <property type="project" value="InterPro"/>
</dbReference>
<protein>
    <submittedName>
        <fullName evidence="4">Response regulator with CheY-like receiver domain and winged-helix DNA-binding domain</fullName>
    </submittedName>
</protein>
<dbReference type="PANTHER" id="PTHR43156:SF2">
    <property type="entry name" value="STAGE II SPORULATION PROTEIN E"/>
    <property type="match status" value="1"/>
</dbReference>
<dbReference type="SUPFAM" id="SSF52172">
    <property type="entry name" value="CheY-like"/>
    <property type="match status" value="1"/>
</dbReference>
<dbReference type="InterPro" id="IPR001789">
    <property type="entry name" value="Sig_transdc_resp-reg_receiver"/>
</dbReference>
<feature type="modified residue" description="4-aspartylphosphate" evidence="2">
    <location>
        <position position="76"/>
    </location>
</feature>
<dbReference type="STRING" id="765911.Thivi_1213"/>
<dbReference type="PANTHER" id="PTHR43156">
    <property type="entry name" value="STAGE II SPORULATION PROTEIN E-RELATED"/>
    <property type="match status" value="1"/>
</dbReference>
<dbReference type="Gene3D" id="3.40.50.2300">
    <property type="match status" value="1"/>
</dbReference>
<proteinExistence type="predicted"/>
<gene>
    <name evidence="4" type="ordered locus">Thivi_1213</name>
</gene>
<dbReference type="EMBL" id="CP003154">
    <property type="protein sequence ID" value="AFL73236.1"/>
    <property type="molecule type" value="Genomic_DNA"/>
</dbReference>
<dbReference type="GO" id="GO:0003677">
    <property type="term" value="F:DNA binding"/>
    <property type="evidence" value="ECO:0007669"/>
    <property type="project" value="UniProtKB-KW"/>
</dbReference>
<dbReference type="SUPFAM" id="SSF55874">
    <property type="entry name" value="ATPase domain of HSP90 chaperone/DNA topoisomerase II/histidine kinase"/>
    <property type="match status" value="1"/>
</dbReference>
<dbReference type="Proteomes" id="UP000006062">
    <property type="component" value="Chromosome"/>
</dbReference>
<dbReference type="Pfam" id="PF07228">
    <property type="entry name" value="SpoIIE"/>
    <property type="match status" value="1"/>
</dbReference>
<dbReference type="InterPro" id="IPR052016">
    <property type="entry name" value="Bact_Sigma-Reg"/>
</dbReference>
<evidence type="ECO:0000256" key="2">
    <source>
        <dbReference type="PROSITE-ProRule" id="PRU00169"/>
    </source>
</evidence>
<keyword evidence="2" id="KW-0597">Phosphoprotein</keyword>
<evidence type="ECO:0000256" key="1">
    <source>
        <dbReference type="ARBA" id="ARBA00022801"/>
    </source>
</evidence>
<dbReference type="Gene3D" id="3.30.565.10">
    <property type="entry name" value="Histidine kinase-like ATPase, C-terminal domain"/>
    <property type="match status" value="1"/>
</dbReference>
<dbReference type="Gene3D" id="3.60.40.10">
    <property type="entry name" value="PPM-type phosphatase domain"/>
    <property type="match status" value="1"/>
</dbReference>
<dbReference type="SUPFAM" id="SSF81606">
    <property type="entry name" value="PP2C-like"/>
    <property type="match status" value="1"/>
</dbReference>
<dbReference type="InterPro" id="IPR036890">
    <property type="entry name" value="HATPase_C_sf"/>
</dbReference>